<evidence type="ECO:0000256" key="12">
    <source>
        <dbReference type="SAM" id="MobiDB-lite"/>
    </source>
</evidence>
<dbReference type="Proteomes" id="UP000198716">
    <property type="component" value="Unassembled WGS sequence"/>
</dbReference>
<keyword evidence="6" id="KW-0547">Nucleotide-binding</keyword>
<dbReference type="PROSITE" id="PS00109">
    <property type="entry name" value="PROTEIN_KINASE_TYR"/>
    <property type="match status" value="1"/>
</dbReference>
<evidence type="ECO:0000256" key="9">
    <source>
        <dbReference type="ARBA" id="ARBA00022842"/>
    </source>
</evidence>
<gene>
    <name evidence="14" type="ORF">SAMN04487819_101320</name>
</gene>
<evidence type="ECO:0000256" key="10">
    <source>
        <dbReference type="ARBA" id="ARBA00047899"/>
    </source>
</evidence>
<accession>A0A1I1TYZ4</accession>
<dbReference type="GO" id="GO:0004674">
    <property type="term" value="F:protein serine/threonine kinase activity"/>
    <property type="evidence" value="ECO:0007669"/>
    <property type="project" value="UniProtKB-KW"/>
</dbReference>
<comment type="catalytic activity">
    <reaction evidence="11">
        <text>L-seryl-[protein] + ATP = O-phospho-L-seryl-[protein] + ADP + H(+)</text>
        <dbReference type="Rhea" id="RHEA:17989"/>
        <dbReference type="Rhea" id="RHEA-COMP:9863"/>
        <dbReference type="Rhea" id="RHEA-COMP:11604"/>
        <dbReference type="ChEBI" id="CHEBI:15378"/>
        <dbReference type="ChEBI" id="CHEBI:29999"/>
        <dbReference type="ChEBI" id="CHEBI:30616"/>
        <dbReference type="ChEBI" id="CHEBI:83421"/>
        <dbReference type="ChEBI" id="CHEBI:456216"/>
        <dbReference type="EC" id="2.7.11.1"/>
    </reaction>
</comment>
<dbReference type="RefSeq" id="WP_092922625.1">
    <property type="nucleotide sequence ID" value="NZ_FOMZ01000001.1"/>
</dbReference>
<dbReference type="SMART" id="SM00090">
    <property type="entry name" value="RIO"/>
    <property type="match status" value="1"/>
</dbReference>
<dbReference type="AlphaFoldDB" id="A0A1I1TYZ4"/>
<dbReference type="InterPro" id="IPR000687">
    <property type="entry name" value="RIO_kinase"/>
</dbReference>
<dbReference type="InterPro" id="IPR018934">
    <property type="entry name" value="RIO_dom"/>
</dbReference>
<evidence type="ECO:0000256" key="1">
    <source>
        <dbReference type="ARBA" id="ARBA00009196"/>
    </source>
</evidence>
<dbReference type="InterPro" id="IPR011009">
    <property type="entry name" value="Kinase-like_dom_sf"/>
</dbReference>
<dbReference type="EC" id="2.7.11.1" evidence="2"/>
<dbReference type="SUPFAM" id="SSF56112">
    <property type="entry name" value="Protein kinase-like (PK-like)"/>
    <property type="match status" value="1"/>
</dbReference>
<feature type="compositionally biased region" description="Basic and acidic residues" evidence="12">
    <location>
        <begin position="31"/>
        <end position="46"/>
    </location>
</feature>
<reference evidence="15" key="1">
    <citation type="submission" date="2016-10" db="EMBL/GenBank/DDBJ databases">
        <authorList>
            <person name="Varghese N."/>
            <person name="Submissions S."/>
        </authorList>
    </citation>
    <scope>NUCLEOTIDE SEQUENCE [LARGE SCALE GENOMIC DNA]</scope>
    <source>
        <strain evidence="15">DSM 45004</strain>
    </source>
</reference>
<evidence type="ECO:0000256" key="7">
    <source>
        <dbReference type="ARBA" id="ARBA00022777"/>
    </source>
</evidence>
<dbReference type="InterPro" id="IPR051272">
    <property type="entry name" value="RIO-type_Ser/Thr_kinase"/>
</dbReference>
<keyword evidence="9" id="KW-0460">Magnesium</keyword>
<feature type="compositionally biased region" description="Acidic residues" evidence="12">
    <location>
        <begin position="1"/>
        <end position="11"/>
    </location>
</feature>
<dbReference type="PANTHER" id="PTHR45723">
    <property type="entry name" value="SERINE/THREONINE-PROTEIN KINASE RIO1"/>
    <property type="match status" value="1"/>
</dbReference>
<evidence type="ECO:0000313" key="15">
    <source>
        <dbReference type="Proteomes" id="UP000198716"/>
    </source>
</evidence>
<evidence type="ECO:0000313" key="14">
    <source>
        <dbReference type="EMBL" id="SFD61633.1"/>
    </source>
</evidence>
<dbReference type="Pfam" id="PF01163">
    <property type="entry name" value="RIO1"/>
    <property type="match status" value="1"/>
</dbReference>
<dbReference type="Gene3D" id="1.10.510.10">
    <property type="entry name" value="Transferase(Phosphotransferase) domain 1"/>
    <property type="match status" value="1"/>
</dbReference>
<evidence type="ECO:0000256" key="11">
    <source>
        <dbReference type="ARBA" id="ARBA00048679"/>
    </source>
</evidence>
<evidence type="ECO:0000256" key="3">
    <source>
        <dbReference type="ARBA" id="ARBA00022527"/>
    </source>
</evidence>
<keyword evidence="15" id="KW-1185">Reference proteome</keyword>
<keyword evidence="5" id="KW-0479">Metal-binding</keyword>
<dbReference type="InterPro" id="IPR008266">
    <property type="entry name" value="Tyr_kinase_AS"/>
</dbReference>
<keyword evidence="4" id="KW-0808">Transferase</keyword>
<evidence type="ECO:0000259" key="13">
    <source>
        <dbReference type="SMART" id="SM00090"/>
    </source>
</evidence>
<evidence type="ECO:0000256" key="8">
    <source>
        <dbReference type="ARBA" id="ARBA00022840"/>
    </source>
</evidence>
<dbReference type="GO" id="GO:0005524">
    <property type="term" value="F:ATP binding"/>
    <property type="evidence" value="ECO:0007669"/>
    <property type="project" value="UniProtKB-KW"/>
</dbReference>
<comment type="similarity">
    <text evidence="1">Belongs to the protein kinase superfamily. RIO-type Ser/Thr kinase family.</text>
</comment>
<feature type="region of interest" description="Disordered" evidence="12">
    <location>
        <begin position="1"/>
        <end position="74"/>
    </location>
</feature>
<evidence type="ECO:0000256" key="4">
    <source>
        <dbReference type="ARBA" id="ARBA00022679"/>
    </source>
</evidence>
<evidence type="ECO:0000256" key="2">
    <source>
        <dbReference type="ARBA" id="ARBA00012513"/>
    </source>
</evidence>
<keyword evidence="8" id="KW-0067">ATP-binding</keyword>
<keyword evidence="7 14" id="KW-0418">Kinase</keyword>
<feature type="domain" description="RIO kinase" evidence="13">
    <location>
        <begin position="69"/>
        <end position="315"/>
    </location>
</feature>
<sequence>MHSSDEVDPDDYPLRNRNRTTNTGRTRGGRRSSEQPDRTRGGRLTEEERDLLTALREEPPASGLPEDADRWSTWDTGERGPLPRPSWLVTELAAVDQELGVLKTGKEADVELIRRSVPGTARECLLAAKRYRAPDHRRFHRDAEYLEGRRMRKSRENRAMSVRSSFGRGLLAEQWAVAEFRVLGELRSAGIPVPYPVQRVGTEVLLEFVGDADGSPAPRLAELRPTPDVLEDLWIQTLSALFGLAEQGLTHGDLSCYNVLVHNGEIVLIDLPQAVDVVANPSGARYLERDVRNITDWFRSRGLPEDRIDLPEVSRSLSQAARLLPR</sequence>
<comment type="catalytic activity">
    <reaction evidence="10">
        <text>L-threonyl-[protein] + ATP = O-phospho-L-threonyl-[protein] + ADP + H(+)</text>
        <dbReference type="Rhea" id="RHEA:46608"/>
        <dbReference type="Rhea" id="RHEA-COMP:11060"/>
        <dbReference type="Rhea" id="RHEA-COMP:11605"/>
        <dbReference type="ChEBI" id="CHEBI:15378"/>
        <dbReference type="ChEBI" id="CHEBI:30013"/>
        <dbReference type="ChEBI" id="CHEBI:30616"/>
        <dbReference type="ChEBI" id="CHEBI:61977"/>
        <dbReference type="ChEBI" id="CHEBI:456216"/>
        <dbReference type="EC" id="2.7.11.1"/>
    </reaction>
</comment>
<dbReference type="GO" id="GO:0046872">
    <property type="term" value="F:metal ion binding"/>
    <property type="evidence" value="ECO:0007669"/>
    <property type="project" value="UniProtKB-KW"/>
</dbReference>
<evidence type="ECO:0000256" key="5">
    <source>
        <dbReference type="ARBA" id="ARBA00022723"/>
    </source>
</evidence>
<protein>
    <recommendedName>
        <fullName evidence="2">non-specific serine/threonine protein kinase</fullName>
        <ecNumber evidence="2">2.7.11.1</ecNumber>
    </recommendedName>
</protein>
<dbReference type="Gene3D" id="3.30.200.20">
    <property type="entry name" value="Phosphorylase Kinase, domain 1"/>
    <property type="match status" value="1"/>
</dbReference>
<dbReference type="EMBL" id="FOMZ01000001">
    <property type="protein sequence ID" value="SFD61633.1"/>
    <property type="molecule type" value="Genomic_DNA"/>
</dbReference>
<proteinExistence type="inferred from homology"/>
<organism evidence="14 15">
    <name type="scientific">Actinopolyspora alba</name>
    <dbReference type="NCBI Taxonomy" id="673379"/>
    <lineage>
        <taxon>Bacteria</taxon>
        <taxon>Bacillati</taxon>
        <taxon>Actinomycetota</taxon>
        <taxon>Actinomycetes</taxon>
        <taxon>Actinopolysporales</taxon>
        <taxon>Actinopolysporaceae</taxon>
        <taxon>Actinopolyspora</taxon>
        <taxon>Actinopolyspora alba group</taxon>
    </lineage>
</organism>
<keyword evidence="3" id="KW-0723">Serine/threonine-protein kinase</keyword>
<evidence type="ECO:0000256" key="6">
    <source>
        <dbReference type="ARBA" id="ARBA00022741"/>
    </source>
</evidence>
<name>A0A1I1TYZ4_9ACTN</name>